<feature type="region of interest" description="Disordered" evidence="1">
    <location>
        <begin position="142"/>
        <end position="210"/>
    </location>
</feature>
<comment type="caution">
    <text evidence="3">The sequence shown here is derived from an EMBL/GenBank/DDBJ whole genome shotgun (WGS) entry which is preliminary data.</text>
</comment>
<proteinExistence type="predicted"/>
<keyword evidence="4" id="KW-1185">Reference proteome</keyword>
<keyword evidence="2" id="KW-1133">Transmembrane helix</keyword>
<dbReference type="AlphaFoldDB" id="A0AAW1RZE6"/>
<dbReference type="EMBL" id="JALJOS010000005">
    <property type="protein sequence ID" value="KAK9839119.1"/>
    <property type="molecule type" value="Genomic_DNA"/>
</dbReference>
<evidence type="ECO:0000256" key="1">
    <source>
        <dbReference type="SAM" id="MobiDB-lite"/>
    </source>
</evidence>
<gene>
    <name evidence="3" type="ORF">WJX74_009880</name>
</gene>
<organism evidence="3 4">
    <name type="scientific">Apatococcus lobatus</name>
    <dbReference type="NCBI Taxonomy" id="904363"/>
    <lineage>
        <taxon>Eukaryota</taxon>
        <taxon>Viridiplantae</taxon>
        <taxon>Chlorophyta</taxon>
        <taxon>core chlorophytes</taxon>
        <taxon>Trebouxiophyceae</taxon>
        <taxon>Chlorellales</taxon>
        <taxon>Chlorellaceae</taxon>
        <taxon>Apatococcus</taxon>
    </lineage>
</organism>
<dbReference type="Proteomes" id="UP001438707">
    <property type="component" value="Unassembled WGS sequence"/>
</dbReference>
<feature type="transmembrane region" description="Helical" evidence="2">
    <location>
        <begin position="252"/>
        <end position="279"/>
    </location>
</feature>
<keyword evidence="2" id="KW-0472">Membrane</keyword>
<evidence type="ECO:0000313" key="3">
    <source>
        <dbReference type="EMBL" id="KAK9839119.1"/>
    </source>
</evidence>
<reference evidence="3 4" key="1">
    <citation type="journal article" date="2024" name="Nat. Commun.">
        <title>Phylogenomics reveals the evolutionary origins of lichenization in chlorophyte algae.</title>
        <authorList>
            <person name="Puginier C."/>
            <person name="Libourel C."/>
            <person name="Otte J."/>
            <person name="Skaloud P."/>
            <person name="Haon M."/>
            <person name="Grisel S."/>
            <person name="Petersen M."/>
            <person name="Berrin J.G."/>
            <person name="Delaux P.M."/>
            <person name="Dal Grande F."/>
            <person name="Keller J."/>
        </authorList>
    </citation>
    <scope>NUCLEOTIDE SEQUENCE [LARGE SCALE GENOMIC DNA]</scope>
    <source>
        <strain evidence="3 4">SAG 2145</strain>
    </source>
</reference>
<name>A0AAW1RZE6_9CHLO</name>
<evidence type="ECO:0000313" key="4">
    <source>
        <dbReference type="Proteomes" id="UP001438707"/>
    </source>
</evidence>
<feature type="compositionally biased region" description="Polar residues" evidence="1">
    <location>
        <begin position="161"/>
        <end position="172"/>
    </location>
</feature>
<sequence>MYQQQGPEIMYVDNARTSAPSLEQMMAGVRVLGDPTHLMRRFIRACPSGHSLIDPYNVEEMFINISSDPENPHWVAFWGCSKREGYHPGLHATFKGNNYTPSMARAMVAVHTLRHNITCGQRFFGLPDHGWEIWREDPDFSPHIVDSGGADPDVNDLLQELPTSGNVPSSQGLHGRSESHADAGSNLSSASTPRHAHIRPSVAPLSTPEETELRETAKQFGILWGWTYQESVHQQGSCGLCKRPLSESGKMLAVFGALATYTAMLRALVVYVVVCLVKIGSMLPALFILLQQALPGQIAIPIKVHLLQMSLQACLAWPMRLRELNSPILARLLQLLWGLLLSAVITRVAEPEDSEHDVVEIGLPAALKPDPRHGLVVRHQADIPVLQQELTNVRSKTSLSLFRLSTTLREPTTCGMLSASMTAPVATNFPTASETKASCRAVPG</sequence>
<accession>A0AAW1RZE6</accession>
<keyword evidence="2" id="KW-0812">Transmembrane</keyword>
<evidence type="ECO:0000256" key="2">
    <source>
        <dbReference type="SAM" id="Phobius"/>
    </source>
</evidence>
<protein>
    <submittedName>
        <fullName evidence="3">Uncharacterized protein</fullName>
    </submittedName>
</protein>